<dbReference type="EMBL" id="BK015293">
    <property type="protein sequence ID" value="DAD99742.1"/>
    <property type="molecule type" value="Genomic_DNA"/>
</dbReference>
<dbReference type="InterPro" id="IPR002654">
    <property type="entry name" value="Glyco_trans_25"/>
</dbReference>
<dbReference type="CDD" id="cd06532">
    <property type="entry name" value="Glyco_transf_25"/>
    <property type="match status" value="1"/>
</dbReference>
<feature type="domain" description="Glycosyl transferase family 25" evidence="1">
    <location>
        <begin position="32"/>
        <end position="208"/>
    </location>
</feature>
<evidence type="ECO:0000313" key="2">
    <source>
        <dbReference type="EMBL" id="DAD99742.1"/>
    </source>
</evidence>
<sequence>MLMGEPTTVSHFLHPYQTCFKMFPPPPTNILRLVVNLDRSAERLESISKQLSAQGLSFQRIHAIDGRKLSSEELARLEAPYDAPEKFVFRKALWPTEIACFLSHAACWEKLVKSNCEWGLIMEDDIVLSPRFKLFATSSDWIPQGVHVIQLHGSRQTFTVGENYPVHDTELFRIIQPTPLCAFAYLIHREAAAYALATYMPIPAPVDDWLFCPYSDFAKRFPPHRLLSACVWTLDGPSNIGDRACRRRLPTSVKVRLLRAIKSGGYRLTTMFQKKRSLTLTHD</sequence>
<dbReference type="Pfam" id="PF01755">
    <property type="entry name" value="Glyco_transf_25"/>
    <property type="match status" value="1"/>
</dbReference>
<organism evidence="2">
    <name type="scientific">Siphoviridae sp. ct16C7</name>
    <dbReference type="NCBI Taxonomy" id="2825304"/>
    <lineage>
        <taxon>Viruses</taxon>
        <taxon>Duplodnaviria</taxon>
        <taxon>Heunggongvirae</taxon>
        <taxon>Uroviricota</taxon>
        <taxon>Caudoviricetes</taxon>
    </lineage>
</organism>
<reference evidence="2" key="1">
    <citation type="journal article" date="2021" name="Proc. Natl. Acad. Sci. U.S.A.">
        <title>A Catalog of Tens of Thousands of Viruses from Human Metagenomes Reveals Hidden Associations with Chronic Diseases.</title>
        <authorList>
            <person name="Tisza M.J."/>
            <person name="Buck C.B."/>
        </authorList>
    </citation>
    <scope>NUCLEOTIDE SEQUENCE</scope>
    <source>
        <strain evidence="2">Ct16C7</strain>
    </source>
</reference>
<accession>A0A8S5NY52</accession>
<protein>
    <recommendedName>
        <fullName evidence="1">Glycosyl transferase family 25 domain-containing protein</fullName>
    </recommendedName>
</protein>
<proteinExistence type="predicted"/>
<name>A0A8S5NY52_9CAUD</name>
<evidence type="ECO:0000259" key="1">
    <source>
        <dbReference type="Pfam" id="PF01755"/>
    </source>
</evidence>